<keyword evidence="3" id="KW-0479">Metal-binding</keyword>
<reference evidence="5 6" key="1">
    <citation type="submission" date="2016-10" db="EMBL/GenBank/DDBJ databases">
        <authorList>
            <person name="de Groot N.N."/>
        </authorList>
    </citation>
    <scope>NUCLEOTIDE SEQUENCE [LARGE SCALE GENOMIC DNA]</scope>
    <source>
        <strain evidence="5 6">ATCC 51327</strain>
    </source>
</reference>
<dbReference type="SUPFAM" id="SSF55031">
    <property type="entry name" value="Bacterial exopeptidase dimerisation domain"/>
    <property type="match status" value="1"/>
</dbReference>
<keyword evidence="6" id="KW-1185">Reference proteome</keyword>
<sequence length="427" mass="46505">MPANFNSKKGVASRMKTNLKRIKNHIENLSQFNSNQGAGLTRFSFTKAEQQARSYLKAELNKLGLEVSEDPAASILGRLPGNNPEAPVIMIGSHYDSVKNGGNFDGPAGVVMALEIMTVLVENDFQNDYPVEFIAMIEEEGGRFGSGVFGSRAMTGQVSQQELLNNKDQANISMAAAMTKAGFDPAKIEQAVRRSEDLKAFIELHIEQGPILESEGQDVGLVEFVVGINEFKVKLSGRPDHAGTTPMTMRQDALLTASQTIAHLKDLALTVGSETVATCGQLTVKPGAANIVPAAVEFTIDLRSKSAEALAEIKTKFIQLLKNTAAANDVSWELEEMLQVEPVELSAEIRKNFAQLAAEHDISYRRMTSGAGHDAMIMAALTEVGLIFVPSHNGRSHCPEEWTDYADLQKGIELIYHTVERMAKVDE</sequence>
<comment type="cofactor">
    <cofactor evidence="3">
        <name>Zn(2+)</name>
        <dbReference type="ChEBI" id="CHEBI:29105"/>
    </cofactor>
    <text evidence="3">Binds 2 Zn(2+) ions per subunit.</text>
</comment>
<gene>
    <name evidence="5" type="ORF">SAMN02983006_00588</name>
</gene>
<dbReference type="Gene3D" id="3.30.70.360">
    <property type="match status" value="1"/>
</dbReference>
<evidence type="ECO:0000256" key="3">
    <source>
        <dbReference type="PIRSR" id="PIRSR001235-1"/>
    </source>
</evidence>
<proteinExistence type="inferred from homology"/>
<name>A0A1I4G0L7_9FIRM</name>
<feature type="binding site" evidence="3">
    <location>
        <position position="105"/>
    </location>
    <ligand>
        <name>Zn(2+)</name>
        <dbReference type="ChEBI" id="CHEBI:29105"/>
        <label>2</label>
    </ligand>
</feature>
<evidence type="ECO:0000313" key="6">
    <source>
        <dbReference type="Proteomes" id="UP000199006"/>
    </source>
</evidence>
<dbReference type="PIRSF" id="PIRSF001235">
    <property type="entry name" value="Amidase_carbamoylase"/>
    <property type="match status" value="1"/>
</dbReference>
<dbReference type="InterPro" id="IPR002933">
    <property type="entry name" value="Peptidase_M20"/>
</dbReference>
<dbReference type="SUPFAM" id="SSF53187">
    <property type="entry name" value="Zn-dependent exopeptidases"/>
    <property type="match status" value="1"/>
</dbReference>
<dbReference type="Pfam" id="PF01546">
    <property type="entry name" value="Peptidase_M20"/>
    <property type="match status" value="1"/>
</dbReference>
<feature type="binding site" evidence="3">
    <location>
        <position position="397"/>
    </location>
    <ligand>
        <name>Zn(2+)</name>
        <dbReference type="ChEBI" id="CHEBI:29105"/>
        <label>2</label>
    </ligand>
</feature>
<dbReference type="Proteomes" id="UP000199006">
    <property type="component" value="Unassembled WGS sequence"/>
</dbReference>
<dbReference type="NCBIfam" id="NF006771">
    <property type="entry name" value="PRK09290.1-5"/>
    <property type="match status" value="1"/>
</dbReference>
<dbReference type="CDD" id="cd03884">
    <property type="entry name" value="M20_bAS"/>
    <property type="match status" value="1"/>
</dbReference>
<dbReference type="NCBIfam" id="TIGR01879">
    <property type="entry name" value="hydantase"/>
    <property type="match status" value="1"/>
</dbReference>
<keyword evidence="2" id="KW-0378">Hydrolase</keyword>
<feature type="binding site" evidence="3">
    <location>
        <position position="140"/>
    </location>
    <ligand>
        <name>Zn(2+)</name>
        <dbReference type="ChEBI" id="CHEBI:29105"/>
        <label>2</label>
    </ligand>
</feature>
<dbReference type="GO" id="GO:0046872">
    <property type="term" value="F:metal ion binding"/>
    <property type="evidence" value="ECO:0007669"/>
    <property type="project" value="UniProtKB-KW"/>
</dbReference>
<evidence type="ECO:0000256" key="1">
    <source>
        <dbReference type="ARBA" id="ARBA00006153"/>
    </source>
</evidence>
<evidence type="ECO:0000256" key="2">
    <source>
        <dbReference type="ARBA" id="ARBA00022801"/>
    </source>
</evidence>
<dbReference type="AlphaFoldDB" id="A0A1I4G0L7"/>
<dbReference type="STRING" id="29563.SAMN02983006_00588"/>
<dbReference type="EMBL" id="FOTI01000004">
    <property type="protein sequence ID" value="SFL23574.1"/>
    <property type="molecule type" value="Genomic_DNA"/>
</dbReference>
<dbReference type="InterPro" id="IPR011650">
    <property type="entry name" value="Peptidase_M20_dimer"/>
</dbReference>
<accession>A0A1I4G0L7</accession>
<dbReference type="PANTHER" id="PTHR32494:SF5">
    <property type="entry name" value="ALLANTOATE AMIDOHYDROLASE"/>
    <property type="match status" value="1"/>
</dbReference>
<feature type="binding site" evidence="3">
    <location>
        <position position="205"/>
    </location>
    <ligand>
        <name>Zn(2+)</name>
        <dbReference type="ChEBI" id="CHEBI:29105"/>
        <label>1</label>
    </ligand>
</feature>
<comment type="similarity">
    <text evidence="1">Belongs to the peptidase M20 family.</text>
</comment>
<feature type="domain" description="Peptidase M20 dimerisation" evidence="4">
    <location>
        <begin position="227"/>
        <end position="326"/>
    </location>
</feature>
<dbReference type="Pfam" id="PF07687">
    <property type="entry name" value="M20_dimer"/>
    <property type="match status" value="1"/>
</dbReference>
<dbReference type="InterPro" id="IPR036264">
    <property type="entry name" value="Bact_exopeptidase_dim_dom"/>
</dbReference>
<keyword evidence="3" id="KW-0862">Zinc</keyword>
<evidence type="ECO:0000259" key="4">
    <source>
        <dbReference type="Pfam" id="PF07687"/>
    </source>
</evidence>
<dbReference type="PANTHER" id="PTHR32494">
    <property type="entry name" value="ALLANTOATE DEIMINASE-RELATED"/>
    <property type="match status" value="1"/>
</dbReference>
<dbReference type="Gene3D" id="3.40.630.10">
    <property type="entry name" value="Zn peptidases"/>
    <property type="match status" value="1"/>
</dbReference>
<organism evidence="5 6">
    <name type="scientific">Halanaerobium salsuginis</name>
    <dbReference type="NCBI Taxonomy" id="29563"/>
    <lineage>
        <taxon>Bacteria</taxon>
        <taxon>Bacillati</taxon>
        <taxon>Bacillota</taxon>
        <taxon>Clostridia</taxon>
        <taxon>Halanaerobiales</taxon>
        <taxon>Halanaerobiaceae</taxon>
        <taxon>Halanaerobium</taxon>
    </lineage>
</organism>
<dbReference type="InterPro" id="IPR010158">
    <property type="entry name" value="Amidase_Cbmase"/>
</dbReference>
<evidence type="ECO:0000313" key="5">
    <source>
        <dbReference type="EMBL" id="SFL23574.1"/>
    </source>
</evidence>
<dbReference type="GO" id="GO:0016813">
    <property type="term" value="F:hydrolase activity, acting on carbon-nitrogen (but not peptide) bonds, in linear amidines"/>
    <property type="evidence" value="ECO:0007669"/>
    <property type="project" value="InterPro"/>
</dbReference>
<feature type="binding site" evidence="3">
    <location>
        <position position="94"/>
    </location>
    <ligand>
        <name>Zn(2+)</name>
        <dbReference type="ChEBI" id="CHEBI:29105"/>
        <label>1</label>
    </ligand>
</feature>
<feature type="binding site" evidence="3">
    <location>
        <position position="105"/>
    </location>
    <ligand>
        <name>Zn(2+)</name>
        <dbReference type="ChEBI" id="CHEBI:29105"/>
        <label>1</label>
    </ligand>
</feature>
<protein>
    <submittedName>
        <fullName evidence="5">Allantoate deiminase</fullName>
    </submittedName>
</protein>